<dbReference type="Gene3D" id="3.40.50.2000">
    <property type="entry name" value="Glycogen Phosphorylase B"/>
    <property type="match status" value="2"/>
</dbReference>
<organism evidence="10 11">
    <name type="scientific">Defluviitoga tunisiensis</name>
    <dbReference type="NCBI Taxonomy" id="1006576"/>
    <lineage>
        <taxon>Bacteria</taxon>
        <taxon>Thermotogati</taxon>
        <taxon>Thermotogota</taxon>
        <taxon>Thermotogae</taxon>
        <taxon>Petrotogales</taxon>
        <taxon>Petrotogaceae</taxon>
        <taxon>Defluviitoga</taxon>
    </lineage>
</organism>
<evidence type="ECO:0000259" key="8">
    <source>
        <dbReference type="Pfam" id="PF00534"/>
    </source>
</evidence>
<comment type="catalytic activity">
    <reaction evidence="1 7">
        <text>[(1-&gt;4)-alpha-D-glucosyl](n) + ADP-alpha-D-glucose = [(1-&gt;4)-alpha-D-glucosyl](n+1) + ADP + H(+)</text>
        <dbReference type="Rhea" id="RHEA:18189"/>
        <dbReference type="Rhea" id="RHEA-COMP:9584"/>
        <dbReference type="Rhea" id="RHEA-COMP:9587"/>
        <dbReference type="ChEBI" id="CHEBI:15378"/>
        <dbReference type="ChEBI" id="CHEBI:15444"/>
        <dbReference type="ChEBI" id="CHEBI:57498"/>
        <dbReference type="ChEBI" id="CHEBI:456216"/>
        <dbReference type="EC" id="2.4.1.21"/>
    </reaction>
</comment>
<evidence type="ECO:0000256" key="4">
    <source>
        <dbReference type="ARBA" id="ARBA00022676"/>
    </source>
</evidence>
<comment type="similarity">
    <text evidence="3 7">Belongs to the glycosyltransferase 1 family. Bacterial/plant glycogen synthase subfamily.</text>
</comment>
<dbReference type="EMBL" id="LN824141">
    <property type="protein sequence ID" value="CEP78002.1"/>
    <property type="molecule type" value="Genomic_DNA"/>
</dbReference>
<feature type="domain" description="Glycosyl transferase family 1" evidence="8">
    <location>
        <begin position="291"/>
        <end position="432"/>
    </location>
</feature>
<dbReference type="HAMAP" id="MF_00484">
    <property type="entry name" value="Glycogen_synth"/>
    <property type="match status" value="1"/>
</dbReference>
<keyword evidence="4 7" id="KW-0328">Glycosyltransferase</keyword>
<evidence type="ECO:0000256" key="7">
    <source>
        <dbReference type="HAMAP-Rule" id="MF_00484"/>
    </source>
</evidence>
<feature type="binding site" evidence="7">
    <location>
        <position position="15"/>
    </location>
    <ligand>
        <name>ADP-alpha-D-glucose</name>
        <dbReference type="ChEBI" id="CHEBI:57498"/>
    </ligand>
</feature>
<keyword evidence="5 7" id="KW-0808">Transferase</keyword>
<sequence length="481" mass="55143">MKIAYVSYEVSPYAKAGGLADVAGALPIYLKKMGAEPYVIMPLHKSIEKNFDVSQFKLVKENLMPDSHTYKIPFSVYQGYLPNSEVKIYFIKTDKLFDSKNIYEEENIFLKTSFFCDASLKTIKEIESDTDVININDWHTSLIPVYLKTNYYEDTSLRKIATVLTIHNIGYQGLFDSGVLTTAGLPSYLFNMEALEFYGKVNILKGGIMFSDVINTVSPTYAKEIQTKEYGFGLEGILKIRSEDLYGILNGIDYSVYNPLTDPHIFYPIKTYEDKLKNKKKLQEYLNLPQKKSATIVSFIGRLYEQKGIDLIKNMIKYLLLTDIQFVILGTGNENYEGFFKSLENEFPQKVSINITFDTDLAQKIYAGSDIFLMPSRYEPCGLGQMYSMRYGTIPVVRYTGGLEDTVIEYDPISKVGTGFGFYEYNESELLMTSLKAVYYHQKKKDDWKILFQNCMGADFSYDKSAKEYLELYKKAMSKKS</sequence>
<evidence type="ECO:0000256" key="2">
    <source>
        <dbReference type="ARBA" id="ARBA00002764"/>
    </source>
</evidence>
<dbReference type="AlphaFoldDB" id="A0A0C7NQ11"/>
<dbReference type="RefSeq" id="WP_045087536.1">
    <property type="nucleotide sequence ID" value="NZ_LN824141.1"/>
</dbReference>
<evidence type="ECO:0000256" key="5">
    <source>
        <dbReference type="ARBA" id="ARBA00022679"/>
    </source>
</evidence>
<dbReference type="UniPathway" id="UPA00164"/>
<dbReference type="CDD" id="cd03791">
    <property type="entry name" value="GT5_Glycogen_synthase_DULL1-like"/>
    <property type="match status" value="1"/>
</dbReference>
<protein>
    <recommendedName>
        <fullName evidence="7">Glycogen synthase</fullName>
        <ecNumber evidence="7">2.4.1.21</ecNumber>
    </recommendedName>
    <alternativeName>
        <fullName evidence="7">Starch [bacterial glycogen] synthase</fullName>
    </alternativeName>
</protein>
<evidence type="ECO:0000313" key="10">
    <source>
        <dbReference type="EMBL" id="CEP78002.1"/>
    </source>
</evidence>
<evidence type="ECO:0000256" key="1">
    <source>
        <dbReference type="ARBA" id="ARBA00001478"/>
    </source>
</evidence>
<dbReference type="GO" id="GO:0005978">
    <property type="term" value="P:glycogen biosynthetic process"/>
    <property type="evidence" value="ECO:0007669"/>
    <property type="project" value="UniProtKB-UniRule"/>
</dbReference>
<dbReference type="InterPro" id="IPR013534">
    <property type="entry name" value="Starch_synth_cat_dom"/>
</dbReference>
<accession>A0A0C7NQ11</accession>
<proteinExistence type="inferred from homology"/>
<gene>
    <name evidence="7 10" type="primary">glgA</name>
    <name evidence="10" type="ORF">DTL3_0692</name>
</gene>
<evidence type="ECO:0000256" key="3">
    <source>
        <dbReference type="ARBA" id="ARBA00010281"/>
    </source>
</evidence>
<reference evidence="11" key="1">
    <citation type="submission" date="2014-11" db="EMBL/GenBank/DDBJ databases">
        <authorList>
            <person name="Wibberg D."/>
        </authorList>
    </citation>
    <scope>NUCLEOTIDE SEQUENCE [LARGE SCALE GENOMIC DNA]</scope>
    <source>
        <strain evidence="11">L3</strain>
    </source>
</reference>
<dbReference type="PATRIC" id="fig|1006576.9.peg.673"/>
<dbReference type="NCBIfam" id="TIGR02095">
    <property type="entry name" value="glgA"/>
    <property type="match status" value="1"/>
</dbReference>
<dbReference type="GO" id="GO:0009011">
    <property type="term" value="F:alpha-1,4-glucan glucosyltransferase (ADP-glucose donor) activity"/>
    <property type="evidence" value="ECO:0007669"/>
    <property type="project" value="UniProtKB-UniRule"/>
</dbReference>
<dbReference type="PANTHER" id="PTHR45825:SF11">
    <property type="entry name" value="ALPHA AMYLASE DOMAIN-CONTAINING PROTEIN"/>
    <property type="match status" value="1"/>
</dbReference>
<evidence type="ECO:0000259" key="9">
    <source>
        <dbReference type="Pfam" id="PF08323"/>
    </source>
</evidence>
<dbReference type="InterPro" id="IPR001296">
    <property type="entry name" value="Glyco_trans_1"/>
</dbReference>
<evidence type="ECO:0000256" key="6">
    <source>
        <dbReference type="ARBA" id="ARBA00023056"/>
    </source>
</evidence>
<dbReference type="EC" id="2.4.1.21" evidence="7"/>
<dbReference type="STRING" id="1006576.DTL3_0692"/>
<name>A0A0C7NQ11_DEFTU</name>
<dbReference type="KEGG" id="dtn:DTL3_0692"/>
<keyword evidence="11" id="KW-1185">Reference proteome</keyword>
<dbReference type="PANTHER" id="PTHR45825">
    <property type="entry name" value="GRANULE-BOUND STARCH SYNTHASE 1, CHLOROPLASTIC/AMYLOPLASTIC"/>
    <property type="match status" value="1"/>
</dbReference>
<dbReference type="InterPro" id="IPR011835">
    <property type="entry name" value="GS/SS"/>
</dbReference>
<comment type="function">
    <text evidence="2 7">Synthesizes alpha-1,4-glucan chains using ADP-glucose.</text>
</comment>
<dbReference type="Pfam" id="PF00534">
    <property type="entry name" value="Glycos_transf_1"/>
    <property type="match status" value="1"/>
</dbReference>
<dbReference type="GO" id="GO:0004373">
    <property type="term" value="F:alpha-1,4-glucan glucosyltransferase (UDP-glucose donor) activity"/>
    <property type="evidence" value="ECO:0007669"/>
    <property type="project" value="InterPro"/>
</dbReference>
<evidence type="ECO:0000313" key="11">
    <source>
        <dbReference type="Proteomes" id="UP000032809"/>
    </source>
</evidence>
<dbReference type="SUPFAM" id="SSF53756">
    <property type="entry name" value="UDP-Glycosyltransferase/glycogen phosphorylase"/>
    <property type="match status" value="1"/>
</dbReference>
<dbReference type="Proteomes" id="UP000032809">
    <property type="component" value="Chromosome I"/>
</dbReference>
<feature type="domain" description="Starch synthase catalytic" evidence="9">
    <location>
        <begin position="2"/>
        <end position="239"/>
    </location>
</feature>
<comment type="pathway">
    <text evidence="7">Glycan biosynthesis; glycogen biosynthesis.</text>
</comment>
<keyword evidence="6 7" id="KW-0320">Glycogen biosynthesis</keyword>
<dbReference type="HOGENOM" id="CLU_009583_18_2_0"/>
<dbReference type="OrthoDB" id="9808590at2"/>
<dbReference type="Pfam" id="PF08323">
    <property type="entry name" value="Glyco_transf_5"/>
    <property type="match status" value="1"/>
</dbReference>